<proteinExistence type="predicted"/>
<keyword evidence="3" id="KW-0804">Transcription</keyword>
<dbReference type="PANTHER" id="PTHR46796">
    <property type="entry name" value="HTH-TYPE TRANSCRIPTIONAL ACTIVATOR RHAS-RELATED"/>
    <property type="match status" value="1"/>
</dbReference>
<dbReference type="SMART" id="SM00342">
    <property type="entry name" value="HTH_ARAC"/>
    <property type="match status" value="1"/>
</dbReference>
<dbReference type="AlphaFoldDB" id="A0AB72U8L7"/>
<dbReference type="GO" id="GO:0003700">
    <property type="term" value="F:DNA-binding transcription factor activity"/>
    <property type="evidence" value="ECO:0007669"/>
    <property type="project" value="InterPro"/>
</dbReference>
<evidence type="ECO:0000256" key="3">
    <source>
        <dbReference type="ARBA" id="ARBA00023163"/>
    </source>
</evidence>
<dbReference type="PANTHER" id="PTHR46796:SF14">
    <property type="entry name" value="TRANSCRIPTIONAL REGULATORY PROTEIN"/>
    <property type="match status" value="1"/>
</dbReference>
<dbReference type="PROSITE" id="PS00041">
    <property type="entry name" value="HTH_ARAC_FAMILY_1"/>
    <property type="match status" value="1"/>
</dbReference>
<dbReference type="SUPFAM" id="SSF46689">
    <property type="entry name" value="Homeodomain-like"/>
    <property type="match status" value="2"/>
</dbReference>
<dbReference type="EMBL" id="CP004388">
    <property type="protein sequence ID" value="AJD50566.1"/>
    <property type="molecule type" value="Genomic_DNA"/>
</dbReference>
<evidence type="ECO:0000313" key="6">
    <source>
        <dbReference type="Proteomes" id="UP000007127"/>
    </source>
</evidence>
<dbReference type="Gene3D" id="1.10.10.60">
    <property type="entry name" value="Homeodomain-like"/>
    <property type="match status" value="2"/>
</dbReference>
<dbReference type="InterPro" id="IPR009057">
    <property type="entry name" value="Homeodomain-like_sf"/>
</dbReference>
<gene>
    <name evidence="5" type="ORF">TH3_02200</name>
</gene>
<reference evidence="5 6" key="1">
    <citation type="journal article" date="2012" name="J. Bacteriol.">
        <title>Genome sequence of Thalassospira xiamenensis type strain M-5.</title>
        <authorList>
            <person name="Lai Q."/>
            <person name="Shao Z."/>
        </authorList>
    </citation>
    <scope>NUCLEOTIDE SEQUENCE [LARGE SCALE GENOMIC DNA]</scope>
    <source>
        <strain evidence="5 6">M-5</strain>
    </source>
</reference>
<dbReference type="InterPro" id="IPR018060">
    <property type="entry name" value="HTH_AraC"/>
</dbReference>
<feature type="domain" description="HTH araC/xylS-type" evidence="4">
    <location>
        <begin position="197"/>
        <end position="295"/>
    </location>
</feature>
<organism evidence="5 6">
    <name type="scientific">Thalassospira xiamenensis M-5 = DSM 17429</name>
    <dbReference type="NCBI Taxonomy" id="1123366"/>
    <lineage>
        <taxon>Bacteria</taxon>
        <taxon>Pseudomonadati</taxon>
        <taxon>Pseudomonadota</taxon>
        <taxon>Alphaproteobacteria</taxon>
        <taxon>Rhodospirillales</taxon>
        <taxon>Thalassospiraceae</taxon>
        <taxon>Thalassospira</taxon>
    </lineage>
</organism>
<name>A0AB72U8L7_9PROT</name>
<sequence length="298" mass="33768">MPDMTFHPQMTSRIEGISLLDDLRFRRWNTAITDLWNVECQKKAGGTYVSCAPRLVAILDCSGQSNFRVKTPDSPFESSRREQGCLSYIPAGMEISAEIREKCRLRHLDIHLDINSLEKHLDHEIDRAILETPRIGFCDPRIRSLVHMIADDLASDIASPDLYGESLVTALTSALLTPLPESETSRKRGKLAPHHLRKSVEFIEQNYARVIRLDELAELTGLSQSYFCSAFRETTGMPPHQWQMKARIERAKSMLRDNTTPLASVAAHVGFADQAHLTRVFRRLTGTTPGVWRREQTA</sequence>
<dbReference type="Pfam" id="PF12833">
    <property type="entry name" value="HTH_18"/>
    <property type="match status" value="1"/>
</dbReference>
<keyword evidence="2 5" id="KW-0238">DNA-binding</keyword>
<dbReference type="Proteomes" id="UP000007127">
    <property type="component" value="Chromosome"/>
</dbReference>
<evidence type="ECO:0000313" key="5">
    <source>
        <dbReference type="EMBL" id="AJD50566.1"/>
    </source>
</evidence>
<dbReference type="KEGG" id="txi:TH3_02200"/>
<dbReference type="InterPro" id="IPR018062">
    <property type="entry name" value="HTH_AraC-typ_CS"/>
</dbReference>
<evidence type="ECO:0000256" key="2">
    <source>
        <dbReference type="ARBA" id="ARBA00023125"/>
    </source>
</evidence>
<protein>
    <submittedName>
        <fullName evidence="5">AraC-type DNA-binding domain-containing protein</fullName>
    </submittedName>
</protein>
<keyword evidence="1" id="KW-0805">Transcription regulation</keyword>
<dbReference type="GO" id="GO:0043565">
    <property type="term" value="F:sequence-specific DNA binding"/>
    <property type="evidence" value="ECO:0007669"/>
    <property type="project" value="InterPro"/>
</dbReference>
<dbReference type="InterPro" id="IPR050204">
    <property type="entry name" value="AraC_XylS_family_regulators"/>
</dbReference>
<dbReference type="PROSITE" id="PS01124">
    <property type="entry name" value="HTH_ARAC_FAMILY_2"/>
    <property type="match status" value="1"/>
</dbReference>
<accession>A0AB72U8L7</accession>
<evidence type="ECO:0000256" key="1">
    <source>
        <dbReference type="ARBA" id="ARBA00023015"/>
    </source>
</evidence>
<evidence type="ECO:0000259" key="4">
    <source>
        <dbReference type="PROSITE" id="PS01124"/>
    </source>
</evidence>